<feature type="transmembrane region" description="Helical" evidence="5">
    <location>
        <begin position="124"/>
        <end position="144"/>
    </location>
</feature>
<dbReference type="InterPro" id="IPR007667">
    <property type="entry name" value="Hypoxia_induced_domain"/>
</dbReference>
<dbReference type="Pfam" id="PF04588">
    <property type="entry name" value="HIG_1_N"/>
    <property type="match status" value="1"/>
</dbReference>
<name>A0AA36DCN7_9BILA</name>
<evidence type="ECO:0000259" key="6">
    <source>
        <dbReference type="PROSITE" id="PS51503"/>
    </source>
</evidence>
<comment type="caution">
    <text evidence="7">The sequence shown here is derived from an EMBL/GenBank/DDBJ whole genome shotgun (WGS) entry which is preliminary data.</text>
</comment>
<dbReference type="Proteomes" id="UP001177023">
    <property type="component" value="Unassembled WGS sequence"/>
</dbReference>
<comment type="subcellular location">
    <subcellularLocation>
        <location evidence="1">Mitochondrion membrane</location>
    </subcellularLocation>
</comment>
<reference evidence="7" key="1">
    <citation type="submission" date="2023-06" db="EMBL/GenBank/DDBJ databases">
        <authorList>
            <person name="Delattre M."/>
        </authorList>
    </citation>
    <scope>NUCLEOTIDE SEQUENCE</scope>
    <source>
        <strain evidence="7">AF72</strain>
    </source>
</reference>
<evidence type="ECO:0000256" key="5">
    <source>
        <dbReference type="SAM" id="Phobius"/>
    </source>
</evidence>
<protein>
    <recommendedName>
        <fullName evidence="6">HIG1 domain-containing protein</fullName>
    </recommendedName>
</protein>
<dbReference type="PROSITE" id="PS51503">
    <property type="entry name" value="HIG1"/>
    <property type="match status" value="1"/>
</dbReference>
<dbReference type="EMBL" id="CATQJA010002702">
    <property type="protein sequence ID" value="CAJ0585082.1"/>
    <property type="molecule type" value="Genomic_DNA"/>
</dbReference>
<dbReference type="PANTHER" id="PTHR12297">
    <property type="entry name" value="HYPOXIA-INDUCBILE GENE 1 HIG1 -RELATED"/>
    <property type="match status" value="1"/>
</dbReference>
<dbReference type="Gene3D" id="6.10.140.1320">
    <property type="match status" value="1"/>
</dbReference>
<evidence type="ECO:0000256" key="3">
    <source>
        <dbReference type="ARBA" id="ARBA00022989"/>
    </source>
</evidence>
<accession>A0AA36DCN7</accession>
<dbReference type="AlphaFoldDB" id="A0AA36DCN7"/>
<dbReference type="PANTHER" id="PTHR12297:SF17">
    <property type="entry name" value="HIG1 DOMAIN-CONTAINING PROTEIN"/>
    <property type="match status" value="1"/>
</dbReference>
<feature type="non-terminal residue" evidence="7">
    <location>
        <position position="154"/>
    </location>
</feature>
<organism evidence="7 8">
    <name type="scientific">Mesorhabditis spiculigera</name>
    <dbReference type="NCBI Taxonomy" id="96644"/>
    <lineage>
        <taxon>Eukaryota</taxon>
        <taxon>Metazoa</taxon>
        <taxon>Ecdysozoa</taxon>
        <taxon>Nematoda</taxon>
        <taxon>Chromadorea</taxon>
        <taxon>Rhabditida</taxon>
        <taxon>Rhabditina</taxon>
        <taxon>Rhabditomorpha</taxon>
        <taxon>Rhabditoidea</taxon>
        <taxon>Rhabditidae</taxon>
        <taxon>Mesorhabditinae</taxon>
        <taxon>Mesorhabditis</taxon>
    </lineage>
</organism>
<keyword evidence="3 5" id="KW-1133">Transmembrane helix</keyword>
<keyword evidence="2 5" id="KW-0812">Transmembrane</keyword>
<evidence type="ECO:0000256" key="4">
    <source>
        <dbReference type="ARBA" id="ARBA00023136"/>
    </source>
</evidence>
<evidence type="ECO:0000313" key="7">
    <source>
        <dbReference type="EMBL" id="CAJ0585082.1"/>
    </source>
</evidence>
<feature type="transmembrane region" description="Helical" evidence="5">
    <location>
        <begin position="86"/>
        <end position="103"/>
    </location>
</feature>
<dbReference type="GO" id="GO:0031966">
    <property type="term" value="C:mitochondrial membrane"/>
    <property type="evidence" value="ECO:0007669"/>
    <property type="project" value="UniProtKB-SubCell"/>
</dbReference>
<evidence type="ECO:0000256" key="1">
    <source>
        <dbReference type="ARBA" id="ARBA00004325"/>
    </source>
</evidence>
<keyword evidence="8" id="KW-1185">Reference proteome</keyword>
<gene>
    <name evidence="7" type="ORF">MSPICULIGERA_LOCUS23114</name>
</gene>
<proteinExistence type="predicted"/>
<dbReference type="InterPro" id="IPR050355">
    <property type="entry name" value="RCF1"/>
</dbReference>
<evidence type="ECO:0000256" key="2">
    <source>
        <dbReference type="ARBA" id="ARBA00022692"/>
    </source>
</evidence>
<dbReference type="GO" id="GO:0097250">
    <property type="term" value="P:mitochondrial respirasome assembly"/>
    <property type="evidence" value="ECO:0007669"/>
    <property type="project" value="TreeGrafter"/>
</dbReference>
<keyword evidence="4 5" id="KW-0472">Membrane</keyword>
<evidence type="ECO:0000313" key="8">
    <source>
        <dbReference type="Proteomes" id="UP001177023"/>
    </source>
</evidence>
<sequence length="154" mass="16940">MIRQLFNQFVVHAAETTKLEEAQQDPKKGSYEWKKAHLTPEQLARTPDNARYSGVPAIPTDIGYHASKDIGGKKESGILSHLTGNPTVPIGMGLTVLALLGMFKKSMAGDRMGAQRYMQYRIMAQFFTVTALVAGVTFFATSSADDDKTKKDKL</sequence>
<feature type="domain" description="HIG1" evidence="6">
    <location>
        <begin position="57"/>
        <end position="150"/>
    </location>
</feature>